<reference evidence="1 2" key="1">
    <citation type="submission" date="2024-02" db="EMBL/GenBank/DDBJ databases">
        <title>Genome analysis and characterization of Microbaculum marinisediminis sp. nov., isolated from marine sediment.</title>
        <authorList>
            <person name="Du Z.-J."/>
            <person name="Ye Y.-Q."/>
            <person name="Zhang Z.-R."/>
            <person name="Yuan S.-M."/>
            <person name="Zhang X.-Y."/>
        </authorList>
    </citation>
    <scope>NUCLEOTIDE SEQUENCE [LARGE SCALE GENOMIC DNA]</scope>
    <source>
        <strain evidence="1 2">SDUM1044001</strain>
    </source>
</reference>
<evidence type="ECO:0000313" key="1">
    <source>
        <dbReference type="EMBL" id="MEJ8574131.1"/>
    </source>
</evidence>
<dbReference type="RefSeq" id="WP_340331832.1">
    <property type="nucleotide sequence ID" value="NZ_JAZHOF010000010.1"/>
</dbReference>
<dbReference type="EMBL" id="JAZHOF010000010">
    <property type="protein sequence ID" value="MEJ8574131.1"/>
    <property type="molecule type" value="Genomic_DNA"/>
</dbReference>
<sequence length="129" mass="12961">MTARTVAAIIAAVAMMAILPIDRLTAAADKTLGMSVMSARVGASGNLAGGAGAVSAQKVGPQGQYRIAFARELTPTCAATATITGPGASGEQGFIVAEANASGALLVRTYAPNSNFEDRSFSVIVFCHA</sequence>
<organism evidence="1 2">
    <name type="scientific">Microbaculum marinum</name>
    <dbReference type="NCBI Taxonomy" id="1764581"/>
    <lineage>
        <taxon>Bacteria</taxon>
        <taxon>Pseudomonadati</taxon>
        <taxon>Pseudomonadota</taxon>
        <taxon>Alphaproteobacteria</taxon>
        <taxon>Hyphomicrobiales</taxon>
        <taxon>Tepidamorphaceae</taxon>
        <taxon>Microbaculum</taxon>
    </lineage>
</organism>
<evidence type="ECO:0000313" key="2">
    <source>
        <dbReference type="Proteomes" id="UP001378188"/>
    </source>
</evidence>
<protein>
    <recommendedName>
        <fullName evidence="3">Secreted protein</fullName>
    </recommendedName>
</protein>
<evidence type="ECO:0008006" key="3">
    <source>
        <dbReference type="Google" id="ProtNLM"/>
    </source>
</evidence>
<name>A0AAW9S3F0_9HYPH</name>
<proteinExistence type="predicted"/>
<dbReference type="AlphaFoldDB" id="A0AAW9S3F0"/>
<dbReference type="Proteomes" id="UP001378188">
    <property type="component" value="Unassembled WGS sequence"/>
</dbReference>
<gene>
    <name evidence="1" type="ORF">V3328_21780</name>
</gene>
<accession>A0AAW9S3F0</accession>
<comment type="caution">
    <text evidence="1">The sequence shown here is derived from an EMBL/GenBank/DDBJ whole genome shotgun (WGS) entry which is preliminary data.</text>
</comment>
<keyword evidence="2" id="KW-1185">Reference proteome</keyword>